<comment type="caution">
    <text evidence="2">The sequence shown here is derived from an EMBL/GenBank/DDBJ whole genome shotgun (WGS) entry which is preliminary data.</text>
</comment>
<sequence>MTTDDNPEDAARELRVDEAARELRVHPQTIRRRIHDGSLPAVRVAGRFLIRRADLELLRVAVR</sequence>
<dbReference type="Pfam" id="PF12728">
    <property type="entry name" value="HTH_17"/>
    <property type="match status" value="1"/>
</dbReference>
<keyword evidence="2" id="KW-0238">DNA-binding</keyword>
<evidence type="ECO:0000259" key="1">
    <source>
        <dbReference type="Pfam" id="PF12728"/>
    </source>
</evidence>
<dbReference type="NCBIfam" id="TIGR01764">
    <property type="entry name" value="excise"/>
    <property type="match status" value="1"/>
</dbReference>
<dbReference type="InterPro" id="IPR010093">
    <property type="entry name" value="SinI_DNA-bd"/>
</dbReference>
<dbReference type="AlphaFoldDB" id="A0A117IFX0"/>
<dbReference type="SUPFAM" id="SSF46955">
    <property type="entry name" value="Putative DNA-binding domain"/>
    <property type="match status" value="1"/>
</dbReference>
<protein>
    <submittedName>
        <fullName evidence="2">DNA-binding protein, excisionase family</fullName>
    </submittedName>
</protein>
<evidence type="ECO:0000313" key="2">
    <source>
        <dbReference type="EMBL" id="GAT04913.1"/>
    </source>
</evidence>
<dbReference type="RefSeq" id="WP_061264902.1">
    <property type="nucleotide sequence ID" value="NZ_BCSZ01000051.1"/>
</dbReference>
<dbReference type="Gene3D" id="1.10.1660.10">
    <property type="match status" value="1"/>
</dbReference>
<accession>A0A117IFX0</accession>
<dbReference type="EMBL" id="BCSZ01000051">
    <property type="protein sequence ID" value="GAT04913.1"/>
    <property type="molecule type" value="Genomic_DNA"/>
</dbReference>
<dbReference type="Proteomes" id="UP000069705">
    <property type="component" value="Unassembled WGS sequence"/>
</dbReference>
<gene>
    <name evidence="2" type="ORF">RMCFA_5024</name>
</gene>
<dbReference type="InterPro" id="IPR041657">
    <property type="entry name" value="HTH_17"/>
</dbReference>
<organism evidence="2 3">
    <name type="scientific">Mycolicibacterium fortuitum subsp. acetamidolyticum</name>
    <dbReference type="NCBI Taxonomy" id="144550"/>
    <lineage>
        <taxon>Bacteria</taxon>
        <taxon>Bacillati</taxon>
        <taxon>Actinomycetota</taxon>
        <taxon>Actinomycetes</taxon>
        <taxon>Mycobacteriales</taxon>
        <taxon>Mycobacteriaceae</taxon>
        <taxon>Mycolicibacterium</taxon>
    </lineage>
</organism>
<name>A0A117IFX0_MYCFO</name>
<feature type="domain" description="Helix-turn-helix" evidence="1">
    <location>
        <begin position="14"/>
        <end position="56"/>
    </location>
</feature>
<proteinExistence type="predicted"/>
<reference evidence="3" key="2">
    <citation type="submission" date="2016-02" db="EMBL/GenBank/DDBJ databases">
        <title>Draft genome sequence of five rapidly growing Mycobacterium species.</title>
        <authorList>
            <person name="Katahira K."/>
            <person name="Gotou Y."/>
            <person name="Iida K."/>
            <person name="Ogura Y."/>
            <person name="Hayashi T."/>
        </authorList>
    </citation>
    <scope>NUCLEOTIDE SEQUENCE [LARGE SCALE GENOMIC DNA]</scope>
    <source>
        <strain evidence="3">JCM6368</strain>
    </source>
</reference>
<dbReference type="InterPro" id="IPR009061">
    <property type="entry name" value="DNA-bd_dom_put_sf"/>
</dbReference>
<dbReference type="GO" id="GO:0003677">
    <property type="term" value="F:DNA binding"/>
    <property type="evidence" value="ECO:0007669"/>
    <property type="project" value="UniProtKB-KW"/>
</dbReference>
<evidence type="ECO:0000313" key="3">
    <source>
        <dbReference type="Proteomes" id="UP000069705"/>
    </source>
</evidence>
<reference evidence="2 3" key="1">
    <citation type="journal article" date="2016" name="Genome Announc.">
        <title>Draft Genome Sequences of Five Rapidly Growing Mycobacterium Species, M. thermoresistibile, M. fortuitum subsp. acetamidolyticum, M. canariasense, M. brisbanense, and M. novocastrense.</title>
        <authorList>
            <person name="Katahira K."/>
            <person name="Ogura Y."/>
            <person name="Gotoh Y."/>
            <person name="Hayashi T."/>
        </authorList>
    </citation>
    <scope>NUCLEOTIDE SEQUENCE [LARGE SCALE GENOMIC DNA]</scope>
    <source>
        <strain evidence="2 3">JCM6368</strain>
    </source>
</reference>